<evidence type="ECO:0000313" key="1">
    <source>
        <dbReference type="EMBL" id="QBZ61210.1"/>
    </source>
</evidence>
<accession>A0A4P7NH37</accession>
<sequence length="82" mass="8909">MGWCRRRAGYAKLSQVGGSNTVRIREGSLVIGNSVHTPLRELEYPRVYSFVTTFTTNVHAKTSGVSQASQASHEFPWPGAGG</sequence>
<proteinExistence type="predicted"/>
<evidence type="ECO:0000313" key="2">
    <source>
        <dbReference type="Proteomes" id="UP000294847"/>
    </source>
</evidence>
<dbReference type="EMBL" id="CP034207">
    <property type="protein sequence ID" value="QBZ61210.1"/>
    <property type="molecule type" value="Genomic_DNA"/>
</dbReference>
<reference evidence="1 2" key="1">
    <citation type="journal article" date="2019" name="Mol. Biol. Evol.">
        <title>Blast fungal genomes show frequent chromosomal changes, gene gains and losses, and effector gene turnover.</title>
        <authorList>
            <person name="Gomez Luciano L.B."/>
            <person name="Jason Tsai I."/>
            <person name="Chuma I."/>
            <person name="Tosa Y."/>
            <person name="Chen Y.H."/>
            <person name="Li J.Y."/>
            <person name="Li M.Y."/>
            <person name="Jade Lu M.Y."/>
            <person name="Nakayashiki H."/>
            <person name="Li W.H."/>
        </authorList>
    </citation>
    <scope>NUCLEOTIDE SEQUENCE [LARGE SCALE GENOMIC DNA]</scope>
    <source>
        <strain evidence="1">MZ5-1-6</strain>
    </source>
</reference>
<protein>
    <submittedName>
        <fullName evidence="1">Uncharacterized protein</fullName>
    </submittedName>
</protein>
<name>A0A4P7NH37_PYROR</name>
<dbReference type="AlphaFoldDB" id="A0A4P7NH37"/>
<organism evidence="1 2">
    <name type="scientific">Pyricularia oryzae</name>
    <name type="common">Rice blast fungus</name>
    <name type="synonym">Magnaporthe oryzae</name>
    <dbReference type="NCBI Taxonomy" id="318829"/>
    <lineage>
        <taxon>Eukaryota</taxon>
        <taxon>Fungi</taxon>
        <taxon>Dikarya</taxon>
        <taxon>Ascomycota</taxon>
        <taxon>Pezizomycotina</taxon>
        <taxon>Sordariomycetes</taxon>
        <taxon>Sordariomycetidae</taxon>
        <taxon>Magnaporthales</taxon>
        <taxon>Pyriculariaceae</taxon>
        <taxon>Pyricularia</taxon>
    </lineage>
</organism>
<gene>
    <name evidence="1" type="ORF">PoMZ_08158</name>
</gene>
<dbReference type="Proteomes" id="UP000294847">
    <property type="component" value="Chromosome 4"/>
</dbReference>